<evidence type="ECO:0000313" key="3">
    <source>
        <dbReference type="Proteomes" id="UP000236220"/>
    </source>
</evidence>
<dbReference type="AlphaFoldDB" id="A0A2K1Q1K0"/>
<keyword evidence="1" id="KW-0732">Signal</keyword>
<feature type="signal peptide" evidence="1">
    <location>
        <begin position="1"/>
        <end position="21"/>
    </location>
</feature>
<evidence type="ECO:0000313" key="2">
    <source>
        <dbReference type="EMBL" id="PNS08904.1"/>
    </source>
</evidence>
<name>A0A2K1Q1K0_9GAMM</name>
<feature type="chain" id="PRO_5014454123" description="Polymer-forming cytoskeletal" evidence="1">
    <location>
        <begin position="22"/>
        <end position="224"/>
    </location>
</feature>
<proteinExistence type="predicted"/>
<dbReference type="Gene3D" id="2.160.20.20">
    <property type="match status" value="1"/>
</dbReference>
<reference evidence="2 3" key="1">
    <citation type="submission" date="2017-08" db="EMBL/GenBank/DDBJ databases">
        <title>Lysobacter sylvestris genome.</title>
        <authorList>
            <person name="Zhang D.-C."/>
            <person name="Albuquerque L."/>
            <person name="Franca L."/>
            <person name="Froufe H.J.C."/>
            <person name="Barroso C."/>
            <person name="Egas C."/>
            <person name="Da Costa M."/>
            <person name="Margesin R."/>
        </authorList>
    </citation>
    <scope>NUCLEOTIDE SEQUENCE [LARGE SCALE GENOMIC DNA]</scope>
    <source>
        <strain evidence="2 3">AM20-91</strain>
    </source>
</reference>
<organism evidence="2 3">
    <name type="scientific">Solilutibacter silvestris</name>
    <dbReference type="NCBI Taxonomy" id="1645665"/>
    <lineage>
        <taxon>Bacteria</taxon>
        <taxon>Pseudomonadati</taxon>
        <taxon>Pseudomonadota</taxon>
        <taxon>Gammaproteobacteria</taxon>
        <taxon>Lysobacterales</taxon>
        <taxon>Lysobacteraceae</taxon>
        <taxon>Solilutibacter</taxon>
    </lineage>
</organism>
<sequence>MALHRSLIVLSLLAACSTAYAQKDVSKVNGSVEVAAGEHAGSASTVNGSVNLADGASVSSATTVNGSIKAGNAVTVTEDATTVNGGIRFGTRATVNGDITTVNGDIYLPDGGNVKGGVTTVNGGIGLVRAQVGKDVTTVNGDVTIGVGSHVAGKLIVKKSKGGWNGLPLQISRIPTIIIGPDAVVQGGLVFEHQVKLYVHSSAKTGPIEGATAIAFSTPTAPVK</sequence>
<evidence type="ECO:0008006" key="4">
    <source>
        <dbReference type="Google" id="ProtNLM"/>
    </source>
</evidence>
<keyword evidence="3" id="KW-1185">Reference proteome</keyword>
<protein>
    <recommendedName>
        <fullName evidence="4">Polymer-forming cytoskeletal</fullName>
    </recommendedName>
</protein>
<gene>
    <name evidence="2" type="ORF">Lysil_0533</name>
</gene>
<dbReference type="Proteomes" id="UP000236220">
    <property type="component" value="Unassembled WGS sequence"/>
</dbReference>
<accession>A0A2K1Q1K0</accession>
<dbReference type="OrthoDB" id="5959358at2"/>
<dbReference type="EMBL" id="NPZB01000001">
    <property type="protein sequence ID" value="PNS08904.1"/>
    <property type="molecule type" value="Genomic_DNA"/>
</dbReference>
<dbReference type="RefSeq" id="WP_103074031.1">
    <property type="nucleotide sequence ID" value="NZ_NPZB01000001.1"/>
</dbReference>
<evidence type="ECO:0000256" key="1">
    <source>
        <dbReference type="SAM" id="SignalP"/>
    </source>
</evidence>
<dbReference type="PROSITE" id="PS51257">
    <property type="entry name" value="PROKAR_LIPOPROTEIN"/>
    <property type="match status" value="1"/>
</dbReference>
<dbReference type="InterPro" id="IPR012332">
    <property type="entry name" value="Autotransporter_pectin_lyase_C"/>
</dbReference>
<comment type="caution">
    <text evidence="2">The sequence shown here is derived from an EMBL/GenBank/DDBJ whole genome shotgun (WGS) entry which is preliminary data.</text>
</comment>